<proteinExistence type="predicted"/>
<feature type="region of interest" description="Disordered" evidence="1">
    <location>
        <begin position="1"/>
        <end position="89"/>
    </location>
</feature>
<comment type="caution">
    <text evidence="2">The sequence shown here is derived from an EMBL/GenBank/DDBJ whole genome shotgun (WGS) entry which is preliminary data.</text>
</comment>
<protein>
    <submittedName>
        <fullName evidence="2">Uncharacterized protein</fullName>
    </submittedName>
</protein>
<evidence type="ECO:0000313" key="3">
    <source>
        <dbReference type="Proteomes" id="UP001420932"/>
    </source>
</evidence>
<dbReference type="Proteomes" id="UP001420932">
    <property type="component" value="Unassembled WGS sequence"/>
</dbReference>
<name>A0AAP0EAB0_9MAGN</name>
<dbReference type="EMBL" id="JBBNAF010000013">
    <property type="protein sequence ID" value="KAK9087197.1"/>
    <property type="molecule type" value="Genomic_DNA"/>
</dbReference>
<sequence>MMQPWDDEGESRDRCQRSTSRGASRTRGDGGACSADSEHSDQRLLRMANGGAAPGRTTSNVTETATPTWRCSRKRRKREENGRRKKLCY</sequence>
<reference evidence="2 3" key="1">
    <citation type="submission" date="2024-01" db="EMBL/GenBank/DDBJ databases">
        <title>Genome assemblies of Stephania.</title>
        <authorList>
            <person name="Yang L."/>
        </authorList>
    </citation>
    <scope>NUCLEOTIDE SEQUENCE [LARGE SCALE GENOMIC DNA]</scope>
    <source>
        <strain evidence="2">YNDBR</strain>
        <tissue evidence="2">Leaf</tissue>
    </source>
</reference>
<feature type="compositionally biased region" description="Basic residues" evidence="1">
    <location>
        <begin position="71"/>
        <end position="89"/>
    </location>
</feature>
<dbReference type="AlphaFoldDB" id="A0AAP0EAB0"/>
<feature type="compositionally biased region" description="Acidic residues" evidence="1">
    <location>
        <begin position="1"/>
        <end position="10"/>
    </location>
</feature>
<gene>
    <name evidence="2" type="ORF">Syun_029591</name>
</gene>
<keyword evidence="3" id="KW-1185">Reference proteome</keyword>
<evidence type="ECO:0000256" key="1">
    <source>
        <dbReference type="SAM" id="MobiDB-lite"/>
    </source>
</evidence>
<accession>A0AAP0EAB0</accession>
<feature type="compositionally biased region" description="Polar residues" evidence="1">
    <location>
        <begin position="56"/>
        <end position="69"/>
    </location>
</feature>
<organism evidence="2 3">
    <name type="scientific">Stephania yunnanensis</name>
    <dbReference type="NCBI Taxonomy" id="152371"/>
    <lineage>
        <taxon>Eukaryota</taxon>
        <taxon>Viridiplantae</taxon>
        <taxon>Streptophyta</taxon>
        <taxon>Embryophyta</taxon>
        <taxon>Tracheophyta</taxon>
        <taxon>Spermatophyta</taxon>
        <taxon>Magnoliopsida</taxon>
        <taxon>Ranunculales</taxon>
        <taxon>Menispermaceae</taxon>
        <taxon>Menispermoideae</taxon>
        <taxon>Cissampelideae</taxon>
        <taxon>Stephania</taxon>
    </lineage>
</organism>
<evidence type="ECO:0000313" key="2">
    <source>
        <dbReference type="EMBL" id="KAK9087197.1"/>
    </source>
</evidence>